<reference evidence="2 4" key="1">
    <citation type="submission" date="2019-07" db="EMBL/GenBank/DDBJ databases">
        <authorList>
            <person name="Jastrzebski P J."/>
            <person name="Paukszto L."/>
            <person name="Jastrzebski P J."/>
        </authorList>
    </citation>
    <scope>NUCLEOTIDE SEQUENCE [LARGE SCALE GENOMIC DNA]</scope>
    <source>
        <strain evidence="2 4">WMS-il1</strain>
    </source>
</reference>
<dbReference type="AlphaFoldDB" id="A0A564Y2L6"/>
<sequence length="61" mass="7130">MLSIIKTKSWPSKLLLEVSRHKRFSGTNNLLELYFVFRTDTSLYILLYASTIDKSETMCLL</sequence>
<gene>
    <name evidence="1" type="ORF">WMSIL1_LOCUS12</name>
    <name evidence="3" type="ORF">WMSIL1_LOCUS2318</name>
    <name evidence="2" type="ORF">WMSIL1_LOCUS2319</name>
</gene>
<proteinExistence type="predicted"/>
<organism evidence="2 4">
    <name type="scientific">Hymenolepis diminuta</name>
    <name type="common">Rat tapeworm</name>
    <dbReference type="NCBI Taxonomy" id="6216"/>
    <lineage>
        <taxon>Eukaryota</taxon>
        <taxon>Metazoa</taxon>
        <taxon>Spiralia</taxon>
        <taxon>Lophotrochozoa</taxon>
        <taxon>Platyhelminthes</taxon>
        <taxon>Cestoda</taxon>
        <taxon>Eucestoda</taxon>
        <taxon>Cyclophyllidea</taxon>
        <taxon>Hymenolepididae</taxon>
        <taxon>Hymenolepis</taxon>
    </lineage>
</organism>
<dbReference type="Proteomes" id="UP000321570">
    <property type="component" value="Unassembled WGS sequence"/>
</dbReference>
<evidence type="ECO:0000313" key="4">
    <source>
        <dbReference type="Proteomes" id="UP000321570"/>
    </source>
</evidence>
<dbReference type="EMBL" id="CABIJS010000001">
    <property type="protein sequence ID" value="VUZ38528.1"/>
    <property type="molecule type" value="Genomic_DNA"/>
</dbReference>
<dbReference type="EMBL" id="CABIJS010000060">
    <property type="protein sequence ID" value="VUZ41491.1"/>
    <property type="molecule type" value="Genomic_DNA"/>
</dbReference>
<feature type="non-terminal residue" evidence="2">
    <location>
        <position position="61"/>
    </location>
</feature>
<name>A0A564Y2L6_HYMDI</name>
<evidence type="ECO:0000313" key="3">
    <source>
        <dbReference type="EMBL" id="VUZ41494.1"/>
    </source>
</evidence>
<evidence type="ECO:0000313" key="1">
    <source>
        <dbReference type="EMBL" id="VUZ38528.1"/>
    </source>
</evidence>
<dbReference type="EMBL" id="CABIJS010000060">
    <property type="protein sequence ID" value="VUZ41494.1"/>
    <property type="molecule type" value="Genomic_DNA"/>
</dbReference>
<accession>A0A564Y2L6</accession>
<evidence type="ECO:0000313" key="2">
    <source>
        <dbReference type="EMBL" id="VUZ41491.1"/>
    </source>
</evidence>
<protein>
    <submittedName>
        <fullName evidence="2">Uncharacterized protein</fullName>
    </submittedName>
</protein>
<keyword evidence="4" id="KW-1185">Reference proteome</keyword>